<dbReference type="GO" id="GO:0005680">
    <property type="term" value="C:anaphase-promoting complex"/>
    <property type="evidence" value="ECO:0007669"/>
    <property type="project" value="UniProtKB-ARBA"/>
</dbReference>
<keyword evidence="5 7" id="KW-0802">TPR repeat</keyword>
<feature type="region of interest" description="Disordered" evidence="8">
    <location>
        <begin position="631"/>
        <end position="692"/>
    </location>
</feature>
<organism evidence="9 10">
    <name type="scientific">Aspergillus mulundensis</name>
    <dbReference type="NCBI Taxonomy" id="1810919"/>
    <lineage>
        <taxon>Eukaryota</taxon>
        <taxon>Fungi</taxon>
        <taxon>Dikarya</taxon>
        <taxon>Ascomycota</taxon>
        <taxon>Pezizomycotina</taxon>
        <taxon>Eurotiomycetes</taxon>
        <taxon>Eurotiomycetidae</taxon>
        <taxon>Eurotiales</taxon>
        <taxon>Aspergillaceae</taxon>
        <taxon>Aspergillus</taxon>
        <taxon>Aspergillus subgen. Nidulantes</taxon>
    </lineage>
</organism>
<dbReference type="AlphaFoldDB" id="A0A3D8T2L6"/>
<keyword evidence="10" id="KW-1185">Reference proteome</keyword>
<keyword evidence="2" id="KW-0677">Repeat</keyword>
<evidence type="ECO:0000313" key="9">
    <source>
        <dbReference type="EMBL" id="RDW92806.1"/>
    </source>
</evidence>
<keyword evidence="1" id="KW-0132">Cell division</keyword>
<dbReference type="SUPFAM" id="SSF48452">
    <property type="entry name" value="TPR-like"/>
    <property type="match status" value="2"/>
</dbReference>
<keyword evidence="3" id="KW-0498">Mitosis</keyword>
<evidence type="ECO:0000256" key="8">
    <source>
        <dbReference type="SAM" id="MobiDB-lite"/>
    </source>
</evidence>
<keyword evidence="6" id="KW-0131">Cell cycle</keyword>
<dbReference type="GO" id="GO:0005737">
    <property type="term" value="C:cytoplasm"/>
    <property type="evidence" value="ECO:0007669"/>
    <property type="project" value="TreeGrafter"/>
</dbReference>
<feature type="region of interest" description="Disordered" evidence="8">
    <location>
        <begin position="713"/>
        <end position="753"/>
    </location>
</feature>
<comment type="caution">
    <text evidence="9">The sequence shown here is derived from an EMBL/GenBank/DDBJ whole genome shotgun (WGS) entry which is preliminary data.</text>
</comment>
<evidence type="ECO:0000256" key="1">
    <source>
        <dbReference type="ARBA" id="ARBA00022618"/>
    </source>
</evidence>
<dbReference type="Pfam" id="PF13181">
    <property type="entry name" value="TPR_8"/>
    <property type="match status" value="1"/>
</dbReference>
<evidence type="ECO:0000256" key="7">
    <source>
        <dbReference type="PROSITE-ProRule" id="PRU00339"/>
    </source>
</evidence>
<feature type="repeat" description="TPR" evidence="7">
    <location>
        <begin position="337"/>
        <end position="370"/>
    </location>
</feature>
<sequence>MENFLRVWRQQAKVRGQYDAAIFIGDKVLALTNSDEDALWLAEVHFSNNNYTRALALLSRQDLVSRSTACRYLAAHCYIKQSQYEQALSVLGDQNPTHLFRSNNSRRKLQHLNGQSRITLRNAKSRHDDRDREDAGNIRYEAGMCYLRGLCFAKQNAFDRARDCYKDAVRIDVQCFEAFDQLMKNSLMSPAEELEFLESLDFDSITGADPPISQEAADFTKMLYTTRLSKYSSPAVLTDATETLSTHYKLAENPDILLSRAEALYTQCRFAEALELTSSILSTSRSSLSAQTSAGQNQLGHSPAVYPLHLACLYETGATNALFLLSHTLADHSPEESYTYLAIGVYYLSVSKIAEARRFFSKASLLDPHSAPAWIGFAHTFAAEGEHDQAIAAYSTAARLFQGSHLPQLFLGMQHLALNNMALAQEYLCAAYAMSTGTAAGTVPSIPSLPSSEVSPLGGDPLVLNELGVVLYHQSHLEEAIDLFRQALNLSTSLRCEPGAWVATRSNLGHALRRLGKYPEALDEFDECLRIGSGGASLGYSPFLGGSGGNASGVASSGVSGYEERGLIGSLYTARGLVLLEMNRTLDAVTTLHEAVRVLGASGGGDAAGGAGVAGTLLSRALEIWALETHETEAASEDGSRPVKNITRSRDKGKGRASRRRVAPDDSFTEEWTDEVAGGVPTGHGSTNTTVDETIEMELDQDAERLLRDSVERVRGGHRGRREHIHQPLSSPEVEAPPRSRGGRTARSSQARS</sequence>
<dbReference type="OrthoDB" id="10006270at2759"/>
<dbReference type="GO" id="GO:0045842">
    <property type="term" value="P:positive regulation of mitotic metaphase/anaphase transition"/>
    <property type="evidence" value="ECO:0007669"/>
    <property type="project" value="TreeGrafter"/>
</dbReference>
<feature type="compositionally biased region" description="Basic and acidic residues" evidence="8">
    <location>
        <begin position="631"/>
        <end position="641"/>
    </location>
</feature>
<dbReference type="GO" id="GO:0051301">
    <property type="term" value="P:cell division"/>
    <property type="evidence" value="ECO:0007669"/>
    <property type="project" value="UniProtKB-KW"/>
</dbReference>
<gene>
    <name evidence="9" type="ORF">DSM5745_00128</name>
</gene>
<proteinExistence type="predicted"/>
<dbReference type="Pfam" id="PF12895">
    <property type="entry name" value="ANAPC3"/>
    <property type="match status" value="1"/>
</dbReference>
<reference evidence="9 10" key="1">
    <citation type="journal article" date="2018" name="IMA Fungus">
        <title>IMA Genome-F 9: Draft genome sequence of Annulohypoxylon stygium, Aspergillus mulundensis, Berkeleyomyces basicola (syn. Thielaviopsis basicola), Ceratocystis smalleyi, two Cercospora beticola strains, Coleophoma cylindrospora, Fusarium fracticaudum, Phialophora cf. hyalina, and Morchella septimelata.</title>
        <authorList>
            <person name="Wingfield B.D."/>
            <person name="Bills G.F."/>
            <person name="Dong Y."/>
            <person name="Huang W."/>
            <person name="Nel W.J."/>
            <person name="Swalarsk-Parry B.S."/>
            <person name="Vaghefi N."/>
            <person name="Wilken P.M."/>
            <person name="An Z."/>
            <person name="de Beer Z.W."/>
            <person name="De Vos L."/>
            <person name="Chen L."/>
            <person name="Duong T.A."/>
            <person name="Gao Y."/>
            <person name="Hammerbacher A."/>
            <person name="Kikkert J.R."/>
            <person name="Li Y."/>
            <person name="Li H."/>
            <person name="Li K."/>
            <person name="Li Q."/>
            <person name="Liu X."/>
            <person name="Ma X."/>
            <person name="Naidoo K."/>
            <person name="Pethybridge S.J."/>
            <person name="Sun J."/>
            <person name="Steenkamp E.T."/>
            <person name="van der Nest M.A."/>
            <person name="van Wyk S."/>
            <person name="Wingfield M.J."/>
            <person name="Xiong C."/>
            <person name="Yue Q."/>
            <person name="Zhang X."/>
        </authorList>
    </citation>
    <scope>NUCLEOTIDE SEQUENCE [LARGE SCALE GENOMIC DNA]</scope>
    <source>
        <strain evidence="9 10">DSM 5745</strain>
    </source>
</reference>
<evidence type="ECO:0000256" key="4">
    <source>
        <dbReference type="ARBA" id="ARBA00022786"/>
    </source>
</evidence>
<dbReference type="EMBL" id="PVWQ01000001">
    <property type="protein sequence ID" value="RDW92806.1"/>
    <property type="molecule type" value="Genomic_DNA"/>
</dbReference>
<dbReference type="STRING" id="1810919.A0A3D8T2L6"/>
<dbReference type="PANTHER" id="PTHR12558:SF9">
    <property type="entry name" value="CELL DIVISION CYCLE PROTEIN 16 HOMOLOG"/>
    <property type="match status" value="1"/>
</dbReference>
<dbReference type="InterPro" id="IPR019734">
    <property type="entry name" value="TPR_rpt"/>
</dbReference>
<accession>A0A3D8T2L6</accession>
<dbReference type="InterPro" id="IPR011990">
    <property type="entry name" value="TPR-like_helical_dom_sf"/>
</dbReference>
<evidence type="ECO:0000256" key="2">
    <source>
        <dbReference type="ARBA" id="ARBA00022737"/>
    </source>
</evidence>
<protein>
    <submittedName>
        <fullName evidence="9">Uncharacterized protein</fullName>
    </submittedName>
</protein>
<dbReference type="Proteomes" id="UP000256690">
    <property type="component" value="Unassembled WGS sequence"/>
</dbReference>
<evidence type="ECO:0000256" key="3">
    <source>
        <dbReference type="ARBA" id="ARBA00022776"/>
    </source>
</evidence>
<feature type="repeat" description="TPR" evidence="7">
    <location>
        <begin position="461"/>
        <end position="494"/>
    </location>
</feature>
<dbReference type="Pfam" id="PF13424">
    <property type="entry name" value="TPR_12"/>
    <property type="match status" value="1"/>
</dbReference>
<dbReference type="GO" id="GO:0031145">
    <property type="term" value="P:anaphase-promoting complex-dependent catabolic process"/>
    <property type="evidence" value="ECO:0007669"/>
    <property type="project" value="TreeGrafter"/>
</dbReference>
<evidence type="ECO:0000256" key="6">
    <source>
        <dbReference type="ARBA" id="ARBA00023306"/>
    </source>
</evidence>
<dbReference type="PANTHER" id="PTHR12558">
    <property type="entry name" value="CELL DIVISION CYCLE 16,23,27"/>
    <property type="match status" value="1"/>
</dbReference>
<evidence type="ECO:0000313" key="10">
    <source>
        <dbReference type="Proteomes" id="UP000256690"/>
    </source>
</evidence>
<evidence type="ECO:0000256" key="5">
    <source>
        <dbReference type="ARBA" id="ARBA00022803"/>
    </source>
</evidence>
<keyword evidence="4" id="KW-0833">Ubl conjugation pathway</keyword>
<dbReference type="GO" id="GO:0016567">
    <property type="term" value="P:protein ubiquitination"/>
    <property type="evidence" value="ECO:0007669"/>
    <property type="project" value="TreeGrafter"/>
</dbReference>
<dbReference type="GeneID" id="38110498"/>
<feature type="repeat" description="TPR" evidence="7">
    <location>
        <begin position="502"/>
        <end position="535"/>
    </location>
</feature>
<dbReference type="SMART" id="SM00028">
    <property type="entry name" value="TPR"/>
    <property type="match status" value="7"/>
</dbReference>
<name>A0A3D8T2L6_9EURO</name>
<dbReference type="RefSeq" id="XP_026607989.1">
    <property type="nucleotide sequence ID" value="XM_026742144.1"/>
</dbReference>
<dbReference type="Gene3D" id="1.25.40.10">
    <property type="entry name" value="Tetratricopeptide repeat domain"/>
    <property type="match status" value="1"/>
</dbReference>
<dbReference type="PROSITE" id="PS50005">
    <property type="entry name" value="TPR"/>
    <property type="match status" value="3"/>
</dbReference>